<evidence type="ECO:0000256" key="2">
    <source>
        <dbReference type="ARBA" id="ARBA00023015"/>
    </source>
</evidence>
<keyword evidence="5" id="KW-0539">Nucleus</keyword>
<dbReference type="GO" id="GO:0045944">
    <property type="term" value="P:positive regulation of transcription by RNA polymerase II"/>
    <property type="evidence" value="ECO:0007669"/>
    <property type="project" value="InterPro"/>
</dbReference>
<evidence type="ECO:0000256" key="4">
    <source>
        <dbReference type="ARBA" id="ARBA00023163"/>
    </source>
</evidence>
<sequence>MPPRPLPFAASSSSSQLKIHTAPEQSRLAPPPHASAGKPVAAPRFQVMTGRSKRDADVAGLGEDAEGDDAEEGDDDDDDDEDDDGGGGDGKGKGKAKARKVKHPNKRNSGSVGRRKISIEYIEDKPRRHVTFTKRKSGLMKKAFELSTLTGTDCLVVVVSESGLVYTFATPALKGVTEHQRGKNVLSAALRGELRIEPEGEGEGEGAEGDGSARPETGVPGAQGQLATGMLDPSLGGPGGSTSSSTGPAPPLATSTPFLPSATDTVSSFSFDNSSCSRSHPHATDGGGFEADLPVPPFDFQPHSSSAPTGQQHYPAYSLPPPASSPAPFFAPSASPSTAFPALPAPYPAQQHHPDHAPSYPPDLTPYARAAQSHARAFASYQAASQFARVPGYVLPSQRRLSSSSAAAASRDGEEAPAEGEREPKRAKYGAHDFADAAKEWAGRVQERAARDAGTNPSISSFLFAHSLSLHAASAVPFPVSSSSPLSHLSAGGLSTTGEPWRGYCRVPARSSSSAGATLGAFQEMCELAGVDEVPELEGAVEEFLTTWLREFSLCGVSCAVGNSESGWARADGRPDERDRSNSDAPRPAVAPDGQTAPHRVL</sequence>
<dbReference type="GO" id="GO:0005634">
    <property type="term" value="C:nucleus"/>
    <property type="evidence" value="ECO:0007669"/>
    <property type="project" value="UniProtKB-SubCell"/>
</dbReference>
<dbReference type="Pfam" id="PF00319">
    <property type="entry name" value="SRF-TF"/>
    <property type="match status" value="1"/>
</dbReference>
<protein>
    <submittedName>
        <fullName evidence="8">SPOSA6832_04626-mRNA-1:cds</fullName>
    </submittedName>
</protein>
<feature type="compositionally biased region" description="Acidic residues" evidence="6">
    <location>
        <begin position="199"/>
        <end position="208"/>
    </location>
</feature>
<organism evidence="8 9">
    <name type="scientific">Sporidiobolus salmonicolor</name>
    <name type="common">Yeast-like fungus</name>
    <name type="synonym">Sporobolomyces salmonicolor</name>
    <dbReference type="NCBI Taxonomy" id="5005"/>
    <lineage>
        <taxon>Eukaryota</taxon>
        <taxon>Fungi</taxon>
        <taxon>Dikarya</taxon>
        <taxon>Basidiomycota</taxon>
        <taxon>Pucciniomycotina</taxon>
        <taxon>Microbotryomycetes</taxon>
        <taxon>Sporidiobolales</taxon>
        <taxon>Sporidiobolaceae</taxon>
        <taxon>Sporobolomyces</taxon>
    </lineage>
</organism>
<dbReference type="Proteomes" id="UP000243876">
    <property type="component" value="Unassembled WGS sequence"/>
</dbReference>
<feature type="compositionally biased region" description="Basic and acidic residues" evidence="6">
    <location>
        <begin position="411"/>
        <end position="431"/>
    </location>
</feature>
<feature type="region of interest" description="Disordered" evidence="6">
    <location>
        <begin position="1"/>
        <end position="112"/>
    </location>
</feature>
<name>A0A0D6ESN0_SPOSA</name>
<dbReference type="CDD" id="cd00266">
    <property type="entry name" value="MADS_SRF_like"/>
    <property type="match status" value="1"/>
</dbReference>
<dbReference type="SUPFAM" id="SSF55455">
    <property type="entry name" value="SRF-like"/>
    <property type="match status" value="1"/>
</dbReference>
<dbReference type="GO" id="GO:0000987">
    <property type="term" value="F:cis-regulatory region sequence-specific DNA binding"/>
    <property type="evidence" value="ECO:0007669"/>
    <property type="project" value="InterPro"/>
</dbReference>
<dbReference type="InterPro" id="IPR002100">
    <property type="entry name" value="TF_MADSbox"/>
</dbReference>
<proteinExistence type="predicted"/>
<dbReference type="GO" id="GO:0046983">
    <property type="term" value="F:protein dimerization activity"/>
    <property type="evidence" value="ECO:0007669"/>
    <property type="project" value="InterPro"/>
</dbReference>
<feature type="region of interest" description="Disordered" evidence="6">
    <location>
        <begin position="192"/>
        <end position="321"/>
    </location>
</feature>
<reference evidence="9" key="1">
    <citation type="submission" date="2015-02" db="EMBL/GenBank/DDBJ databases">
        <authorList>
            <person name="Gon?alves P."/>
        </authorList>
    </citation>
    <scope>NUCLEOTIDE SEQUENCE [LARGE SCALE GENOMIC DNA]</scope>
</reference>
<dbReference type="PANTHER" id="PTHR48019">
    <property type="entry name" value="SERUM RESPONSE FACTOR HOMOLOG"/>
    <property type="match status" value="1"/>
</dbReference>
<accession>A0A0D6ESN0</accession>
<dbReference type="FunFam" id="3.40.1810.10:FF:000002">
    <property type="entry name" value="Serum response factor b"/>
    <property type="match status" value="1"/>
</dbReference>
<dbReference type="OrthoDB" id="2284405at2759"/>
<evidence type="ECO:0000313" key="8">
    <source>
        <dbReference type="EMBL" id="CEQ42776.1"/>
    </source>
</evidence>
<feature type="compositionally biased region" description="Basic residues" evidence="6">
    <location>
        <begin position="93"/>
        <end position="106"/>
    </location>
</feature>
<dbReference type="SMART" id="SM00432">
    <property type="entry name" value="MADS"/>
    <property type="match status" value="1"/>
</dbReference>
<dbReference type="InterPro" id="IPR050142">
    <property type="entry name" value="MADS-box/MEF2_TF"/>
</dbReference>
<keyword evidence="2" id="KW-0805">Transcription regulation</keyword>
<keyword evidence="4" id="KW-0804">Transcription</keyword>
<dbReference type="EMBL" id="CENE01000035">
    <property type="protein sequence ID" value="CEQ42776.1"/>
    <property type="molecule type" value="Genomic_DNA"/>
</dbReference>
<feature type="domain" description="MADS-box" evidence="7">
    <location>
        <begin position="112"/>
        <end position="172"/>
    </location>
</feature>
<feature type="compositionally biased region" description="Low complexity" evidence="6">
    <location>
        <begin position="267"/>
        <end position="278"/>
    </location>
</feature>
<feature type="region of interest" description="Disordered" evidence="6">
    <location>
        <begin position="341"/>
        <end position="366"/>
    </location>
</feature>
<evidence type="ECO:0000256" key="3">
    <source>
        <dbReference type="ARBA" id="ARBA00023125"/>
    </source>
</evidence>
<feature type="compositionally biased region" description="Low complexity" evidence="6">
    <location>
        <begin position="241"/>
        <end position="257"/>
    </location>
</feature>
<comment type="subcellular location">
    <subcellularLocation>
        <location evidence="1">Nucleus</location>
    </subcellularLocation>
</comment>
<evidence type="ECO:0000313" key="9">
    <source>
        <dbReference type="Proteomes" id="UP000243876"/>
    </source>
</evidence>
<evidence type="ECO:0000256" key="1">
    <source>
        <dbReference type="ARBA" id="ARBA00004123"/>
    </source>
</evidence>
<keyword evidence="3" id="KW-0238">DNA-binding</keyword>
<gene>
    <name evidence="8" type="primary">SPOSA6832_04626</name>
</gene>
<evidence type="ECO:0000259" key="7">
    <source>
        <dbReference type="PROSITE" id="PS50066"/>
    </source>
</evidence>
<feature type="region of interest" description="Disordered" evidence="6">
    <location>
        <begin position="563"/>
        <end position="602"/>
    </location>
</feature>
<feature type="compositionally biased region" description="Basic and acidic residues" evidence="6">
    <location>
        <begin position="571"/>
        <end position="582"/>
    </location>
</feature>
<dbReference type="PROSITE" id="PS50066">
    <property type="entry name" value="MADS_BOX_2"/>
    <property type="match status" value="1"/>
</dbReference>
<feature type="compositionally biased region" description="Acidic residues" evidence="6">
    <location>
        <begin position="63"/>
        <end position="86"/>
    </location>
</feature>
<dbReference type="InterPro" id="IPR033897">
    <property type="entry name" value="SRF-like_MADS-box"/>
</dbReference>
<dbReference type="AlphaFoldDB" id="A0A0D6ESN0"/>
<evidence type="ECO:0000256" key="6">
    <source>
        <dbReference type="SAM" id="MobiDB-lite"/>
    </source>
</evidence>
<keyword evidence="9" id="KW-1185">Reference proteome</keyword>
<dbReference type="GO" id="GO:0000981">
    <property type="term" value="F:DNA-binding transcription factor activity, RNA polymerase II-specific"/>
    <property type="evidence" value="ECO:0007669"/>
    <property type="project" value="InterPro"/>
</dbReference>
<feature type="compositionally biased region" description="Polar residues" evidence="6">
    <location>
        <begin position="302"/>
        <end position="312"/>
    </location>
</feature>
<dbReference type="Gene3D" id="3.40.1810.10">
    <property type="entry name" value="Transcription factor, MADS-box"/>
    <property type="match status" value="1"/>
</dbReference>
<dbReference type="InterPro" id="IPR036879">
    <property type="entry name" value="TF_MADSbox_sf"/>
</dbReference>
<dbReference type="PRINTS" id="PR00404">
    <property type="entry name" value="MADSDOMAIN"/>
</dbReference>
<feature type="region of interest" description="Disordered" evidence="6">
    <location>
        <begin position="404"/>
        <end position="431"/>
    </location>
</feature>
<evidence type="ECO:0000256" key="5">
    <source>
        <dbReference type="ARBA" id="ARBA00023242"/>
    </source>
</evidence>